<keyword evidence="2" id="KW-0560">Oxidoreductase</keyword>
<sequence length="243" mass="26363">MDKWNGKVAIVTGASSGIGKEIAIKLVESGMIVAGLARRIGMMEHLAASLKGEKGELHAVHVDMTNEEDILKAFNYVTKNLGPIHVLVNNAGVARVAPLSCGKTAQWREIEAVKNMAVNNVDGHIIHINSVVGHSLRNQERAMYGASKFAVTSLTAALREELNQARSKTKITSISPGYVDTEIIDKIAETSEGLFTKETVDQFKMYSPALKSEDVAESVLFALSTPPHVLIYEMIIRPVGEIV</sequence>
<gene>
    <name evidence="4" type="ORF">RI129_005455</name>
</gene>
<dbReference type="Pfam" id="PF00106">
    <property type="entry name" value="adh_short"/>
    <property type="match status" value="1"/>
</dbReference>
<dbReference type="PRINTS" id="PR00080">
    <property type="entry name" value="SDRFAMILY"/>
</dbReference>
<dbReference type="Proteomes" id="UP001329430">
    <property type="component" value="Chromosome 3"/>
</dbReference>
<evidence type="ECO:0000256" key="2">
    <source>
        <dbReference type="ARBA" id="ARBA00023002"/>
    </source>
</evidence>
<dbReference type="PANTHER" id="PTHR43115">
    <property type="entry name" value="DEHYDROGENASE/REDUCTASE SDR FAMILY MEMBER 11"/>
    <property type="match status" value="1"/>
</dbReference>
<name>A0AAN7VK56_9COLE</name>
<dbReference type="InterPro" id="IPR020904">
    <property type="entry name" value="Sc_DH/Rdtase_CS"/>
</dbReference>
<proteinExistence type="inferred from homology"/>
<dbReference type="InterPro" id="IPR036291">
    <property type="entry name" value="NAD(P)-bd_dom_sf"/>
</dbReference>
<reference evidence="4 5" key="1">
    <citation type="journal article" date="2024" name="Insects">
        <title>An Improved Chromosome-Level Genome Assembly of the Firefly Pyrocoelia pectoralis.</title>
        <authorList>
            <person name="Fu X."/>
            <person name="Meyer-Rochow V.B."/>
            <person name="Ballantyne L."/>
            <person name="Zhu X."/>
        </authorList>
    </citation>
    <scope>NUCLEOTIDE SEQUENCE [LARGE SCALE GENOMIC DNA]</scope>
    <source>
        <strain evidence="4">XCY_ONT2</strain>
    </source>
</reference>
<dbReference type="PRINTS" id="PR00081">
    <property type="entry name" value="GDHRDH"/>
</dbReference>
<dbReference type="PANTHER" id="PTHR43115:SF4">
    <property type="entry name" value="DEHYDROGENASE_REDUCTASE SDR FAMILY MEMBER 11"/>
    <property type="match status" value="1"/>
</dbReference>
<dbReference type="SUPFAM" id="SSF51735">
    <property type="entry name" value="NAD(P)-binding Rossmann-fold domains"/>
    <property type="match status" value="1"/>
</dbReference>
<accession>A0AAN7VK56</accession>
<keyword evidence="5" id="KW-1185">Reference proteome</keyword>
<dbReference type="AlphaFoldDB" id="A0AAN7VK56"/>
<dbReference type="Gene3D" id="3.40.50.720">
    <property type="entry name" value="NAD(P)-binding Rossmann-like Domain"/>
    <property type="match status" value="1"/>
</dbReference>
<comment type="caution">
    <text evidence="4">The sequence shown here is derived from an EMBL/GenBank/DDBJ whole genome shotgun (WGS) entry which is preliminary data.</text>
</comment>
<dbReference type="EMBL" id="JAVRBK010000003">
    <property type="protein sequence ID" value="KAK5646991.1"/>
    <property type="molecule type" value="Genomic_DNA"/>
</dbReference>
<evidence type="ECO:0000256" key="3">
    <source>
        <dbReference type="RuleBase" id="RU000363"/>
    </source>
</evidence>
<evidence type="ECO:0000313" key="4">
    <source>
        <dbReference type="EMBL" id="KAK5646991.1"/>
    </source>
</evidence>
<evidence type="ECO:0000313" key="5">
    <source>
        <dbReference type="Proteomes" id="UP001329430"/>
    </source>
</evidence>
<dbReference type="InterPro" id="IPR002347">
    <property type="entry name" value="SDR_fam"/>
</dbReference>
<organism evidence="4 5">
    <name type="scientific">Pyrocoelia pectoralis</name>
    <dbReference type="NCBI Taxonomy" id="417401"/>
    <lineage>
        <taxon>Eukaryota</taxon>
        <taxon>Metazoa</taxon>
        <taxon>Ecdysozoa</taxon>
        <taxon>Arthropoda</taxon>
        <taxon>Hexapoda</taxon>
        <taxon>Insecta</taxon>
        <taxon>Pterygota</taxon>
        <taxon>Neoptera</taxon>
        <taxon>Endopterygota</taxon>
        <taxon>Coleoptera</taxon>
        <taxon>Polyphaga</taxon>
        <taxon>Elateriformia</taxon>
        <taxon>Elateroidea</taxon>
        <taxon>Lampyridae</taxon>
        <taxon>Lampyrinae</taxon>
        <taxon>Pyrocoelia</taxon>
    </lineage>
</organism>
<dbReference type="GO" id="GO:0016616">
    <property type="term" value="F:oxidoreductase activity, acting on the CH-OH group of donors, NAD or NADP as acceptor"/>
    <property type="evidence" value="ECO:0007669"/>
    <property type="project" value="UniProtKB-ARBA"/>
</dbReference>
<dbReference type="PROSITE" id="PS00061">
    <property type="entry name" value="ADH_SHORT"/>
    <property type="match status" value="1"/>
</dbReference>
<dbReference type="FunFam" id="3.40.50.720:FF:000047">
    <property type="entry name" value="NADP-dependent L-serine/L-allo-threonine dehydrogenase"/>
    <property type="match status" value="1"/>
</dbReference>
<protein>
    <submittedName>
        <fullName evidence="4">Uncharacterized protein</fullName>
    </submittedName>
</protein>
<evidence type="ECO:0000256" key="1">
    <source>
        <dbReference type="ARBA" id="ARBA00006484"/>
    </source>
</evidence>
<comment type="similarity">
    <text evidence="1 3">Belongs to the short-chain dehydrogenases/reductases (SDR) family.</text>
</comment>